<dbReference type="Pfam" id="PF12819">
    <property type="entry name" value="Malectin_like"/>
    <property type="match status" value="2"/>
</dbReference>
<dbReference type="Proteomes" id="UP000008694">
    <property type="component" value="Unassembled WGS sequence"/>
</dbReference>
<feature type="domain" description="Malectin-like" evidence="7">
    <location>
        <begin position="165"/>
        <end position="221"/>
    </location>
</feature>
<proteinExistence type="predicted"/>
<gene>
    <name evidence="8" type="ORF">ARALYDRAFT_358185</name>
</gene>
<evidence type="ECO:0000256" key="3">
    <source>
        <dbReference type="ARBA" id="ARBA00022729"/>
    </source>
</evidence>
<comment type="subcellular location">
    <subcellularLocation>
        <location evidence="1">Membrane</location>
        <topology evidence="1">Single-pass membrane protein</topology>
    </subcellularLocation>
</comment>
<keyword evidence="3" id="KW-0732">Signal</keyword>
<feature type="domain" description="Malectin-like" evidence="7">
    <location>
        <begin position="117"/>
        <end position="163"/>
    </location>
</feature>
<evidence type="ECO:0000256" key="2">
    <source>
        <dbReference type="ARBA" id="ARBA00022692"/>
    </source>
</evidence>
<reference evidence="9" key="1">
    <citation type="journal article" date="2011" name="Nat. Genet.">
        <title>The Arabidopsis lyrata genome sequence and the basis of rapid genome size change.</title>
        <authorList>
            <person name="Hu T.T."/>
            <person name="Pattyn P."/>
            <person name="Bakker E.G."/>
            <person name="Cao J."/>
            <person name="Cheng J.-F."/>
            <person name="Clark R.M."/>
            <person name="Fahlgren N."/>
            <person name="Fawcett J.A."/>
            <person name="Grimwood J."/>
            <person name="Gundlach H."/>
            <person name="Haberer G."/>
            <person name="Hollister J.D."/>
            <person name="Ossowski S."/>
            <person name="Ottilar R.P."/>
            <person name="Salamov A.A."/>
            <person name="Schneeberger K."/>
            <person name="Spannagl M."/>
            <person name="Wang X."/>
            <person name="Yang L."/>
            <person name="Nasrallah M.E."/>
            <person name="Bergelson J."/>
            <person name="Carrington J.C."/>
            <person name="Gaut B.S."/>
            <person name="Schmutz J."/>
            <person name="Mayer K.F.X."/>
            <person name="Van de Peer Y."/>
            <person name="Grigoriev I.V."/>
            <person name="Nordborg M."/>
            <person name="Weigel D."/>
            <person name="Guo Y.-L."/>
        </authorList>
    </citation>
    <scope>NUCLEOTIDE SEQUENCE [LARGE SCALE GENOMIC DNA]</scope>
    <source>
        <strain evidence="9">cv. MN47</strain>
    </source>
</reference>
<keyword evidence="4 6" id="KW-1133">Transmembrane helix</keyword>
<dbReference type="PANTHER" id="PTHR45631">
    <property type="entry name" value="OS07G0107800 PROTEIN-RELATED"/>
    <property type="match status" value="1"/>
</dbReference>
<feature type="transmembrane region" description="Helical" evidence="6">
    <location>
        <begin position="78"/>
        <end position="103"/>
    </location>
</feature>
<dbReference type="Gramene" id="fgenesh1_pg.C_scaffold_8001972">
    <property type="protein sequence ID" value="fgenesh1_pg.C_scaffold_8001972"/>
    <property type="gene ID" value="fgenesh1_pg.C_scaffold_8001972"/>
</dbReference>
<evidence type="ECO:0000256" key="1">
    <source>
        <dbReference type="ARBA" id="ARBA00004167"/>
    </source>
</evidence>
<sequence length="247" mass="27890">MGLKMPDRKISDNGVFVWNLLGHVDPLLFLDIVSVDNYSLENQETVEDVFLGHLLIRFIDPFCKEFKTQDILPCCQRLGLFLGFIYLYALFLSNSGIGAFAVIGCVRAQDQQEFISLDCGLPVSEPSSYVESVTGLRFSSDAEFIQTGKSGKIQANMENDYLKPYPDDVYDRRWRNFFLVGWTQISTTLEVSNDNDYQPPKKALAAAATPSNATTSLRYKIYRPMIPGNLTYYGMELLLLKLSSLQS</sequence>
<dbReference type="GO" id="GO:0016020">
    <property type="term" value="C:membrane"/>
    <property type="evidence" value="ECO:0007669"/>
    <property type="project" value="UniProtKB-SubCell"/>
</dbReference>
<organism evidence="9">
    <name type="scientific">Arabidopsis lyrata subsp. lyrata</name>
    <name type="common">Lyre-leaved rock-cress</name>
    <dbReference type="NCBI Taxonomy" id="81972"/>
    <lineage>
        <taxon>Eukaryota</taxon>
        <taxon>Viridiplantae</taxon>
        <taxon>Streptophyta</taxon>
        <taxon>Embryophyta</taxon>
        <taxon>Tracheophyta</taxon>
        <taxon>Spermatophyta</taxon>
        <taxon>Magnoliopsida</taxon>
        <taxon>eudicotyledons</taxon>
        <taxon>Gunneridae</taxon>
        <taxon>Pentapetalae</taxon>
        <taxon>rosids</taxon>
        <taxon>malvids</taxon>
        <taxon>Brassicales</taxon>
        <taxon>Brassicaceae</taxon>
        <taxon>Camelineae</taxon>
        <taxon>Arabidopsis</taxon>
    </lineage>
</organism>
<dbReference type="STRING" id="81972.D7MSH1"/>
<protein>
    <recommendedName>
        <fullName evidence="7">Malectin-like domain-containing protein</fullName>
    </recommendedName>
</protein>
<evidence type="ECO:0000313" key="9">
    <source>
        <dbReference type="Proteomes" id="UP000008694"/>
    </source>
</evidence>
<dbReference type="PANTHER" id="PTHR45631:SF22">
    <property type="entry name" value="LRR RECEPTOR-LIKE SERINE_THREONINE-PROTEIN KINASE PAM74-RELATED"/>
    <property type="match status" value="1"/>
</dbReference>
<dbReference type="EMBL" id="GL348720">
    <property type="protein sequence ID" value="EFH40903.1"/>
    <property type="molecule type" value="Genomic_DNA"/>
</dbReference>
<evidence type="ECO:0000256" key="6">
    <source>
        <dbReference type="SAM" id="Phobius"/>
    </source>
</evidence>
<keyword evidence="9" id="KW-1185">Reference proteome</keyword>
<accession>D7MSH1</accession>
<keyword evidence="2 6" id="KW-0812">Transmembrane</keyword>
<evidence type="ECO:0000256" key="5">
    <source>
        <dbReference type="ARBA" id="ARBA00023136"/>
    </source>
</evidence>
<dbReference type="HOGENOM" id="CLU_1125861_0_0_1"/>
<evidence type="ECO:0000313" key="8">
    <source>
        <dbReference type="EMBL" id="EFH40903.1"/>
    </source>
</evidence>
<keyword evidence="5 6" id="KW-0472">Membrane</keyword>
<evidence type="ECO:0000256" key="4">
    <source>
        <dbReference type="ARBA" id="ARBA00022989"/>
    </source>
</evidence>
<name>D7MSH1_ARALL</name>
<dbReference type="InterPro" id="IPR024788">
    <property type="entry name" value="Malectin-like_Carb-bd_dom"/>
</dbReference>
<dbReference type="AlphaFoldDB" id="D7MSH1"/>
<evidence type="ECO:0000259" key="7">
    <source>
        <dbReference type="Pfam" id="PF12819"/>
    </source>
</evidence>